<dbReference type="PROSITE" id="PS00622">
    <property type="entry name" value="HTH_LUXR_1"/>
    <property type="match status" value="1"/>
</dbReference>
<dbReference type="Gene3D" id="3.40.50.2300">
    <property type="match status" value="1"/>
</dbReference>
<evidence type="ECO:0000256" key="5">
    <source>
        <dbReference type="PROSITE-ProRule" id="PRU00169"/>
    </source>
</evidence>
<proteinExistence type="predicted"/>
<evidence type="ECO:0000313" key="8">
    <source>
        <dbReference type="EMBL" id="NYI03978.1"/>
    </source>
</evidence>
<sequence>MTIRVLLVDDQPLLRTGFRMILESEPDLAVVGEAGDGKQALELVRSLAPDVVLMDIRMPRMDGVEATRRLTAETPPSPARVLVLTTFDLDEYVVEAIRAGAAGFMLKDAPAEELVQAIRVVADGDAMLAPSVTRRLLDKFAGHLPSGAEETPPAELSSLTERELEVLKLVAKGLSNAEIARELFVSETTVKTHVGHVLTKLGLRDRVQAAVFAYESGLVRPGGH</sequence>
<name>A0A853A0Q2_9ACTN</name>
<dbReference type="PRINTS" id="PR00038">
    <property type="entry name" value="HTHLUXR"/>
</dbReference>
<dbReference type="RefSeq" id="WP_179812950.1">
    <property type="nucleotide sequence ID" value="NZ_JACBZD010000001.1"/>
</dbReference>
<dbReference type="InterPro" id="IPR000792">
    <property type="entry name" value="Tscrpt_reg_LuxR_C"/>
</dbReference>
<dbReference type="CDD" id="cd06170">
    <property type="entry name" value="LuxR_C_like"/>
    <property type="match status" value="1"/>
</dbReference>
<dbReference type="Pfam" id="PF00196">
    <property type="entry name" value="GerE"/>
    <property type="match status" value="1"/>
</dbReference>
<dbReference type="PROSITE" id="PS50043">
    <property type="entry name" value="HTH_LUXR_2"/>
    <property type="match status" value="1"/>
</dbReference>
<dbReference type="InterPro" id="IPR058245">
    <property type="entry name" value="NreC/VraR/RcsB-like_REC"/>
</dbReference>
<evidence type="ECO:0000256" key="3">
    <source>
        <dbReference type="ARBA" id="ARBA00023125"/>
    </source>
</evidence>
<dbReference type="InterPro" id="IPR011006">
    <property type="entry name" value="CheY-like_superfamily"/>
</dbReference>
<dbReference type="Pfam" id="PF00072">
    <property type="entry name" value="Response_reg"/>
    <property type="match status" value="1"/>
</dbReference>
<dbReference type="InterPro" id="IPR001789">
    <property type="entry name" value="Sig_transdc_resp-reg_receiver"/>
</dbReference>
<keyword evidence="2" id="KW-0805">Transcription regulation</keyword>
<keyword evidence="1 5" id="KW-0597">Phosphoprotein</keyword>
<dbReference type="SUPFAM" id="SSF46894">
    <property type="entry name" value="C-terminal effector domain of the bipartite response regulators"/>
    <property type="match status" value="1"/>
</dbReference>
<dbReference type="GO" id="GO:0006355">
    <property type="term" value="P:regulation of DNA-templated transcription"/>
    <property type="evidence" value="ECO:0007669"/>
    <property type="project" value="InterPro"/>
</dbReference>
<gene>
    <name evidence="8" type="ORF">FHU37_000921</name>
</gene>
<comment type="caution">
    <text evidence="8">The sequence shown here is derived from an EMBL/GenBank/DDBJ whole genome shotgun (WGS) entry which is preliminary data.</text>
</comment>
<dbReference type="PANTHER" id="PTHR43214:SF24">
    <property type="entry name" value="TRANSCRIPTIONAL REGULATORY PROTEIN NARL-RELATED"/>
    <property type="match status" value="1"/>
</dbReference>
<evidence type="ECO:0000313" key="9">
    <source>
        <dbReference type="Proteomes" id="UP000567795"/>
    </source>
</evidence>
<feature type="modified residue" description="4-aspartylphosphate" evidence="5">
    <location>
        <position position="55"/>
    </location>
</feature>
<organism evidence="8 9">
    <name type="scientific">Allostreptomyces psammosilenae</name>
    <dbReference type="NCBI Taxonomy" id="1892865"/>
    <lineage>
        <taxon>Bacteria</taxon>
        <taxon>Bacillati</taxon>
        <taxon>Actinomycetota</taxon>
        <taxon>Actinomycetes</taxon>
        <taxon>Kitasatosporales</taxon>
        <taxon>Streptomycetaceae</taxon>
        <taxon>Allostreptomyces</taxon>
    </lineage>
</organism>
<evidence type="ECO:0000259" key="6">
    <source>
        <dbReference type="PROSITE" id="PS50043"/>
    </source>
</evidence>
<dbReference type="PROSITE" id="PS50110">
    <property type="entry name" value="RESPONSE_REGULATORY"/>
    <property type="match status" value="1"/>
</dbReference>
<accession>A0A853A0Q2</accession>
<evidence type="ECO:0000256" key="2">
    <source>
        <dbReference type="ARBA" id="ARBA00023015"/>
    </source>
</evidence>
<feature type="domain" description="Response regulatory" evidence="7">
    <location>
        <begin position="4"/>
        <end position="122"/>
    </location>
</feature>
<dbReference type="SMART" id="SM00448">
    <property type="entry name" value="REC"/>
    <property type="match status" value="1"/>
</dbReference>
<dbReference type="SMART" id="SM00421">
    <property type="entry name" value="HTH_LUXR"/>
    <property type="match status" value="1"/>
</dbReference>
<protein>
    <submittedName>
        <fullName evidence="8">DNA-binding NarL/FixJ family response regulator</fullName>
    </submittedName>
</protein>
<dbReference type="SUPFAM" id="SSF52172">
    <property type="entry name" value="CheY-like"/>
    <property type="match status" value="1"/>
</dbReference>
<dbReference type="EMBL" id="JACBZD010000001">
    <property type="protein sequence ID" value="NYI03978.1"/>
    <property type="molecule type" value="Genomic_DNA"/>
</dbReference>
<feature type="domain" description="HTH luxR-type" evidence="6">
    <location>
        <begin position="152"/>
        <end position="217"/>
    </location>
</feature>
<keyword evidence="9" id="KW-1185">Reference proteome</keyword>
<dbReference type="InterPro" id="IPR016032">
    <property type="entry name" value="Sig_transdc_resp-reg_C-effctor"/>
</dbReference>
<evidence type="ECO:0000256" key="4">
    <source>
        <dbReference type="ARBA" id="ARBA00023163"/>
    </source>
</evidence>
<keyword evidence="4" id="KW-0804">Transcription</keyword>
<evidence type="ECO:0000256" key="1">
    <source>
        <dbReference type="ARBA" id="ARBA00022553"/>
    </source>
</evidence>
<dbReference type="Proteomes" id="UP000567795">
    <property type="component" value="Unassembled WGS sequence"/>
</dbReference>
<dbReference type="AlphaFoldDB" id="A0A853A0Q2"/>
<dbReference type="CDD" id="cd17535">
    <property type="entry name" value="REC_NarL-like"/>
    <property type="match status" value="1"/>
</dbReference>
<evidence type="ECO:0000259" key="7">
    <source>
        <dbReference type="PROSITE" id="PS50110"/>
    </source>
</evidence>
<dbReference type="InterPro" id="IPR039420">
    <property type="entry name" value="WalR-like"/>
</dbReference>
<keyword evidence="3 8" id="KW-0238">DNA-binding</keyword>
<dbReference type="PANTHER" id="PTHR43214">
    <property type="entry name" value="TWO-COMPONENT RESPONSE REGULATOR"/>
    <property type="match status" value="1"/>
</dbReference>
<dbReference type="GO" id="GO:0003677">
    <property type="term" value="F:DNA binding"/>
    <property type="evidence" value="ECO:0007669"/>
    <property type="project" value="UniProtKB-KW"/>
</dbReference>
<dbReference type="GO" id="GO:0000160">
    <property type="term" value="P:phosphorelay signal transduction system"/>
    <property type="evidence" value="ECO:0007669"/>
    <property type="project" value="InterPro"/>
</dbReference>
<reference evidence="8 9" key="1">
    <citation type="submission" date="2020-07" db="EMBL/GenBank/DDBJ databases">
        <title>Sequencing the genomes of 1000 actinobacteria strains.</title>
        <authorList>
            <person name="Klenk H.-P."/>
        </authorList>
    </citation>
    <scope>NUCLEOTIDE SEQUENCE [LARGE SCALE GENOMIC DNA]</scope>
    <source>
        <strain evidence="8 9">DSM 42178</strain>
    </source>
</reference>